<accession>A0AA38NZ79</accession>
<organism evidence="2 3">
    <name type="scientific">Lentinula raphanica</name>
    <dbReference type="NCBI Taxonomy" id="153919"/>
    <lineage>
        <taxon>Eukaryota</taxon>
        <taxon>Fungi</taxon>
        <taxon>Dikarya</taxon>
        <taxon>Basidiomycota</taxon>
        <taxon>Agaricomycotina</taxon>
        <taxon>Agaricomycetes</taxon>
        <taxon>Agaricomycetidae</taxon>
        <taxon>Agaricales</taxon>
        <taxon>Marasmiineae</taxon>
        <taxon>Omphalotaceae</taxon>
        <taxon>Lentinula</taxon>
    </lineage>
</organism>
<proteinExistence type="predicted"/>
<gene>
    <name evidence="2" type="ORF">F5878DRAFT_632878</name>
</gene>
<evidence type="ECO:0000256" key="1">
    <source>
        <dbReference type="SAM" id="Phobius"/>
    </source>
</evidence>
<keyword evidence="3" id="KW-1185">Reference proteome</keyword>
<keyword evidence="1" id="KW-0472">Membrane</keyword>
<sequence length="73" mass="8210">MVVLIKKACKKNQNFSFNFLRALSSILVVVHASFLASICNTPSCHFELMLCHLEFLQIQSLLNVLYLGGVHES</sequence>
<dbReference type="Proteomes" id="UP001163846">
    <property type="component" value="Unassembled WGS sequence"/>
</dbReference>
<dbReference type="EMBL" id="MU806711">
    <property type="protein sequence ID" value="KAJ3833373.1"/>
    <property type="molecule type" value="Genomic_DNA"/>
</dbReference>
<keyword evidence="1" id="KW-0812">Transmembrane</keyword>
<name>A0AA38NZ79_9AGAR</name>
<dbReference type="AlphaFoldDB" id="A0AA38NZ79"/>
<reference evidence="2" key="1">
    <citation type="submission" date="2022-08" db="EMBL/GenBank/DDBJ databases">
        <authorList>
            <consortium name="DOE Joint Genome Institute"/>
            <person name="Min B."/>
            <person name="Riley R."/>
            <person name="Sierra-Patev S."/>
            <person name="Naranjo-Ortiz M."/>
            <person name="Looney B."/>
            <person name="Konkel Z."/>
            <person name="Slot J.C."/>
            <person name="Sakamoto Y."/>
            <person name="Steenwyk J.L."/>
            <person name="Rokas A."/>
            <person name="Carro J."/>
            <person name="Camarero S."/>
            <person name="Ferreira P."/>
            <person name="Molpeceres G."/>
            <person name="Ruiz-Duenas F.J."/>
            <person name="Serrano A."/>
            <person name="Henrissat B."/>
            <person name="Drula E."/>
            <person name="Hughes K.W."/>
            <person name="Mata J.L."/>
            <person name="Ishikawa N.K."/>
            <person name="Vargas-Isla R."/>
            <person name="Ushijima S."/>
            <person name="Smith C.A."/>
            <person name="Ahrendt S."/>
            <person name="Andreopoulos W."/>
            <person name="He G."/>
            <person name="Labutti K."/>
            <person name="Lipzen A."/>
            <person name="Ng V."/>
            <person name="Sandor L."/>
            <person name="Barry K."/>
            <person name="Martinez A.T."/>
            <person name="Xiao Y."/>
            <person name="Gibbons J.G."/>
            <person name="Terashima K."/>
            <person name="Hibbett D.S."/>
            <person name="Grigoriev I.V."/>
        </authorList>
    </citation>
    <scope>NUCLEOTIDE SEQUENCE</scope>
    <source>
        <strain evidence="2">TFB9207</strain>
    </source>
</reference>
<keyword evidence="1" id="KW-1133">Transmembrane helix</keyword>
<evidence type="ECO:0000313" key="3">
    <source>
        <dbReference type="Proteomes" id="UP001163846"/>
    </source>
</evidence>
<evidence type="ECO:0000313" key="2">
    <source>
        <dbReference type="EMBL" id="KAJ3833373.1"/>
    </source>
</evidence>
<comment type="caution">
    <text evidence="2">The sequence shown here is derived from an EMBL/GenBank/DDBJ whole genome shotgun (WGS) entry which is preliminary data.</text>
</comment>
<feature type="transmembrane region" description="Helical" evidence="1">
    <location>
        <begin position="20"/>
        <end position="38"/>
    </location>
</feature>
<protein>
    <submittedName>
        <fullName evidence="2">Uncharacterized protein</fullName>
    </submittedName>
</protein>